<dbReference type="SUPFAM" id="SSF55729">
    <property type="entry name" value="Acyl-CoA N-acyltransferases (Nat)"/>
    <property type="match status" value="1"/>
</dbReference>
<dbReference type="PROSITE" id="PS51186">
    <property type="entry name" value="GNAT"/>
    <property type="match status" value="1"/>
</dbReference>
<name>A0A3G9J620_9BACL</name>
<dbReference type="CDD" id="cd04301">
    <property type="entry name" value="NAT_SF"/>
    <property type="match status" value="1"/>
</dbReference>
<dbReference type="EMBL" id="AP019308">
    <property type="protein sequence ID" value="BBH18804.1"/>
    <property type="molecule type" value="Genomic_DNA"/>
</dbReference>
<dbReference type="InterPro" id="IPR016181">
    <property type="entry name" value="Acyl_CoA_acyltransferase"/>
</dbReference>
<evidence type="ECO:0000313" key="1">
    <source>
        <dbReference type="EMBL" id="BBH18804.1"/>
    </source>
</evidence>
<dbReference type="InterPro" id="IPR000182">
    <property type="entry name" value="GNAT_dom"/>
</dbReference>
<keyword evidence="1" id="KW-0808">Transferase</keyword>
<evidence type="ECO:0000313" key="2">
    <source>
        <dbReference type="Proteomes" id="UP000275368"/>
    </source>
</evidence>
<keyword evidence="2" id="KW-1185">Reference proteome</keyword>
<dbReference type="KEGG" id="pbk:Back11_01490"/>
<dbReference type="RefSeq" id="WP_164522619.1">
    <property type="nucleotide sequence ID" value="NZ_AP019308.1"/>
</dbReference>
<reference evidence="1 2" key="1">
    <citation type="submission" date="2018-11" db="EMBL/GenBank/DDBJ databases">
        <title>Complete genome sequence of Paenibacillus baekrokdamisoli strain KCTC 33723.</title>
        <authorList>
            <person name="Kang S.W."/>
            <person name="Lee K.C."/>
            <person name="Kim K.K."/>
            <person name="Kim J.S."/>
            <person name="Kim D.S."/>
            <person name="Ko S.H."/>
            <person name="Yang S.H."/>
            <person name="Lee J.S."/>
        </authorList>
    </citation>
    <scope>NUCLEOTIDE SEQUENCE [LARGE SCALE GENOMIC DNA]</scope>
    <source>
        <strain evidence="1 2">KCTC 33723</strain>
    </source>
</reference>
<gene>
    <name evidence="1" type="ORF">Back11_01490</name>
</gene>
<sequence>MAEIRQLQLIEMNEAVRLTDLVFRDHEHVSMGEAFPFVFSPSLGQSFGAFEDSKLVSFIGIVPWLIYVGRAQLKVYALGAVCTHPDYRGKGYASTLLEHVYHHVRQAQASLLLVSGDRSLYTRNQCYPFGSFNRYSVKPEHCASLVAQNAMVGYTFRERTSADWYTLHELAASRTVRYDQSLSELALLIHSQAVASNSKLEHRTLIAEKDGKVLSFAVVAVPGKYMPLGAPQAIEWAGDVEAVVALLAYAVERYSLHQLDIAVAWHEIGLQEALRNVEFQASHNNGTICITDPQLLLDQLEPYLKDVIDLQQDKMTVTPSADGRSVLRFGPETIDLAPQELVSLLFDTEPQLAMKLQEGLSSLFPIPFPYVGGLNFV</sequence>
<dbReference type="AlphaFoldDB" id="A0A3G9J620"/>
<dbReference type="GO" id="GO:0016747">
    <property type="term" value="F:acyltransferase activity, transferring groups other than amino-acyl groups"/>
    <property type="evidence" value="ECO:0007669"/>
    <property type="project" value="InterPro"/>
</dbReference>
<protein>
    <submittedName>
        <fullName evidence="1">Acetyltransferase</fullName>
    </submittedName>
</protein>
<proteinExistence type="predicted"/>
<dbReference type="Gene3D" id="3.40.630.30">
    <property type="match status" value="1"/>
</dbReference>
<dbReference type="Proteomes" id="UP000275368">
    <property type="component" value="Chromosome"/>
</dbReference>
<dbReference type="Pfam" id="PF13527">
    <property type="entry name" value="Acetyltransf_9"/>
    <property type="match status" value="1"/>
</dbReference>
<accession>A0A3G9J620</accession>
<organism evidence="1 2">
    <name type="scientific">Paenibacillus baekrokdamisoli</name>
    <dbReference type="NCBI Taxonomy" id="1712516"/>
    <lineage>
        <taxon>Bacteria</taxon>
        <taxon>Bacillati</taxon>
        <taxon>Bacillota</taxon>
        <taxon>Bacilli</taxon>
        <taxon>Bacillales</taxon>
        <taxon>Paenibacillaceae</taxon>
        <taxon>Paenibacillus</taxon>
    </lineage>
</organism>